<name>A0A067BQC5_SAPPC</name>
<evidence type="ECO:0000313" key="2">
    <source>
        <dbReference type="Proteomes" id="UP000030745"/>
    </source>
</evidence>
<evidence type="ECO:0000313" key="1">
    <source>
        <dbReference type="EMBL" id="KDO20468.1"/>
    </source>
</evidence>
<gene>
    <name evidence="1" type="ORF">SPRG_13986</name>
</gene>
<dbReference type="KEGG" id="spar:SPRG_13986"/>
<dbReference type="GeneID" id="24135821"/>
<keyword evidence="2" id="KW-1185">Reference proteome</keyword>
<organism evidence="1 2">
    <name type="scientific">Saprolegnia parasitica (strain CBS 223.65)</name>
    <dbReference type="NCBI Taxonomy" id="695850"/>
    <lineage>
        <taxon>Eukaryota</taxon>
        <taxon>Sar</taxon>
        <taxon>Stramenopiles</taxon>
        <taxon>Oomycota</taxon>
        <taxon>Saprolegniomycetes</taxon>
        <taxon>Saprolegniales</taxon>
        <taxon>Saprolegniaceae</taxon>
        <taxon>Saprolegnia</taxon>
    </lineage>
</organism>
<protein>
    <submittedName>
        <fullName evidence="1">Uncharacterized protein</fullName>
    </submittedName>
</protein>
<dbReference type="Proteomes" id="UP000030745">
    <property type="component" value="Unassembled WGS sequence"/>
</dbReference>
<accession>A0A067BQC5</accession>
<sequence length="1711" mass="182381">MANSSAIFDNPSILLSASYPMGYTANLTSTISSCYDKLGVSYVGWQQFTSALRCYMNTSCPITEDVSSTRMVSLQSNYATQMIQMQTYESVTLWFSVKGMTVGALYNVGAYGYGYTSLESQLWFLSNFSSSISAYSYTSSMSNLWTLELTSKTLWVVPYDLKFFQASAIRPPSMDIFMPNNMSTMCDQCRAFLHKYCGPDPSCQQLMTNFQRNINQTVLNLINAGNGSSVDVSDIIARSVPAGTPARAVSVFGLYHSCLSLYRCPLVKMPPGAPVVPILDASEEMHMVMIYNTSAKFNLTLTYPALNADCVFRLLEYGTVLLDMYFPHSILPLSLPDIASNQANYTYQQTASPVIQLIPANTTVQDSSVEIVQSPACNRCQQHIAACNLSPFGCHAVQWCVENGKATQQMRNGPFSPTTAGLYATRSLNVSSCLTNVSLAAAAPYLAASSCYATNKCPVGATLSQILADRSLVTAVTPGYQKILVSGDEKYFVSGGNYFLATVSLEFRLLGSSSSVLADQLQAMFKSFGTVDVSFGTVDLWTSQETNTMWYIQISYYNYTGPLPTITIATSGLLSASLVNTQHPSQYYEVVPLSAVKFGFPYQANGAAPTPAPMTTSPTPLPMYGSIVFPSGGQTTNTSMVNATVPNAKMTMALVTNATMFMANNMTSTASTPLRAASVLGLYLSCLARDWCPLVKVPPGAFDAPIIFPRDEIHVVTIYNTSASFNLSVTYPALDVTLNMSSSMSSADITYALASQWNVSMPPTASLSSTCTRCMQRIYDCNYNRFGCGNVLPCADADNATEQVRNGSFSVASAGLYSTWSINVSSCLANVPLARAATYLVRSSCLAANMCPMNATLSQILAGRSLVISVTPGVHMILVTGPLTALVSVDVHLLGTHLGRIDYISLYSSPSQLSSQLQAVFGALGTVNMATFQKADTMWYIRIVYADYVGPLPTLSFATAASVTASVISANSPSQNYQVVPLSAVKFGFPYQANGATPASMTMSPLPMYGSIVFPSGGPTTNTPMVNATMPSAPVKVMTTVCEQCKAYLQANCRWDADCATLSTSFRAAINVNVSSLLYDVSPSSPKSISSVLLGAQTPFATTSLKSMTPFALYYSCMSHYQCTLNTTMVNGSPKNVVLSTTPEVHVVSVNMIESGRNVTISYPTLNASLIVTKTSTVLGAWNVSWQSPWAVSLDPAVVVTCVNSCSVMQTIVTFKNLAIPVPLPNATTALYTCTVTRAGLGSQTLSLLPSTTVTNSALVLSEKCSFCVSQFSICAANAECAKILSCWRTNALIASTLDALQASPTLSSVNATSNATICFGNPLNANAFYFAFPMSCLLRNACPVAADLSLTATIASILANRMIVPTATTAIQTIYLDRTSSVTLTLTSWNSQNNDVAVSFATPIAEVAAFVQAVVSGMGQVNASSVATGPTSWALTLTYTNYIAPLPTITVYGGTATVSSVPASWLYKVVPFNVTAFGFPYKTNNVMLPTSALSTKCQACASLAAQCAMSTPCASIVSCVGNQTTGNFTTALATGAMQTPIEYTSAVATCTANVAHTAWYMYAQVMACNEVNACPLLSTTASVAAGRMLTRYSYTATQKIQVNAIANVNINVKFAIGSTFVGALLNVTSANSTSNLTAQVQTIFAGIATVTAMTWSDAAAWYLGLTYANYYGPPLALTIYGSHNATMTLDQGSRQFVTVVPYNALSYAPY</sequence>
<dbReference type="RefSeq" id="XP_012208795.1">
    <property type="nucleotide sequence ID" value="XM_012353405.1"/>
</dbReference>
<reference evidence="1 2" key="1">
    <citation type="journal article" date="2013" name="PLoS Genet.">
        <title>Distinctive expansion of potential virulence genes in the genome of the oomycete fish pathogen Saprolegnia parasitica.</title>
        <authorList>
            <person name="Jiang R.H."/>
            <person name="de Bruijn I."/>
            <person name="Haas B.J."/>
            <person name="Belmonte R."/>
            <person name="Lobach L."/>
            <person name="Christie J."/>
            <person name="van den Ackerveken G."/>
            <person name="Bottin A."/>
            <person name="Bulone V."/>
            <person name="Diaz-Moreno S.M."/>
            <person name="Dumas B."/>
            <person name="Fan L."/>
            <person name="Gaulin E."/>
            <person name="Govers F."/>
            <person name="Grenville-Briggs L.J."/>
            <person name="Horner N.R."/>
            <person name="Levin J.Z."/>
            <person name="Mammella M."/>
            <person name="Meijer H.J."/>
            <person name="Morris P."/>
            <person name="Nusbaum C."/>
            <person name="Oome S."/>
            <person name="Phillips A.J."/>
            <person name="van Rooyen D."/>
            <person name="Rzeszutek E."/>
            <person name="Saraiva M."/>
            <person name="Secombes C.J."/>
            <person name="Seidl M.F."/>
            <person name="Snel B."/>
            <person name="Stassen J.H."/>
            <person name="Sykes S."/>
            <person name="Tripathy S."/>
            <person name="van den Berg H."/>
            <person name="Vega-Arreguin J.C."/>
            <person name="Wawra S."/>
            <person name="Young S.K."/>
            <person name="Zeng Q."/>
            <person name="Dieguez-Uribeondo J."/>
            <person name="Russ C."/>
            <person name="Tyler B.M."/>
            <person name="van West P."/>
        </authorList>
    </citation>
    <scope>NUCLEOTIDE SEQUENCE [LARGE SCALE GENOMIC DNA]</scope>
    <source>
        <strain evidence="1 2">CBS 223.65</strain>
    </source>
</reference>
<dbReference type="EMBL" id="KK583311">
    <property type="protein sequence ID" value="KDO20468.1"/>
    <property type="molecule type" value="Genomic_DNA"/>
</dbReference>
<dbReference type="VEuPathDB" id="FungiDB:SPRG_13986"/>
<proteinExistence type="predicted"/>